<protein>
    <submittedName>
        <fullName evidence="3">Unnamed protein product</fullName>
    </submittedName>
</protein>
<feature type="domain" description="HNH nuclease" evidence="2">
    <location>
        <begin position="191"/>
        <end position="264"/>
    </location>
</feature>
<dbReference type="AlphaFoldDB" id="A0AAN5BVT8"/>
<dbReference type="Proteomes" id="UP001165205">
    <property type="component" value="Unassembled WGS sequence"/>
</dbReference>
<evidence type="ECO:0000259" key="2">
    <source>
        <dbReference type="Pfam" id="PF13391"/>
    </source>
</evidence>
<comment type="caution">
    <text evidence="3">The sequence shown here is derived from an EMBL/GenBank/DDBJ whole genome shotgun (WGS) entry which is preliminary data.</text>
</comment>
<evidence type="ECO:0000313" key="4">
    <source>
        <dbReference type="Proteomes" id="UP001165205"/>
    </source>
</evidence>
<sequence length="390" mass="44335">MSTFMPTQQTTSLTSSEARLVNMGPADELLDPERHELIMQLLHTIEEPEIDSTAWACLWFADLSNIRRLLQKCGQCQDFCFTVRFGLQSESFNKMIKTCKWLDQPYEEVLANATSGAARSKNQQYAARSDEDLKEYCEDPEEPEIEEAPTKKRRRASSSQKPSEISRRSAEQGSEYSSAIASSATVRSEKNSLLCLAHIYPYSIEQKEEDLKDFWMILRMFWPREKVETWKKQVSGPAGTESCSNMMCMVNVAQNLWGKARFALKPLSISEDQKVLKVQFYWLPRHSYSREMPAIRTPSPFPGNLSSSTVNGQHSAKLFNIATDTKLCSGDIITFETNDPVGHPLPSMELLNMQWVLHRVLALSGVANAIDEDLEPESYQEDTESDTEEE</sequence>
<dbReference type="EMBL" id="BSYA01000032">
    <property type="protein sequence ID" value="GMG27079.1"/>
    <property type="molecule type" value="Genomic_DNA"/>
</dbReference>
<name>A0AAN5BVT8_ASPOZ</name>
<evidence type="ECO:0000256" key="1">
    <source>
        <dbReference type="SAM" id="MobiDB-lite"/>
    </source>
</evidence>
<gene>
    <name evidence="3" type="ORF">Aory04_000376800</name>
</gene>
<organism evidence="3 4">
    <name type="scientific">Aspergillus oryzae</name>
    <name type="common">Yellow koji mold</name>
    <dbReference type="NCBI Taxonomy" id="5062"/>
    <lineage>
        <taxon>Eukaryota</taxon>
        <taxon>Fungi</taxon>
        <taxon>Dikarya</taxon>
        <taxon>Ascomycota</taxon>
        <taxon>Pezizomycotina</taxon>
        <taxon>Eurotiomycetes</taxon>
        <taxon>Eurotiomycetidae</taxon>
        <taxon>Eurotiales</taxon>
        <taxon>Aspergillaceae</taxon>
        <taxon>Aspergillus</taxon>
        <taxon>Aspergillus subgen. Circumdati</taxon>
    </lineage>
</organism>
<proteinExistence type="predicted"/>
<dbReference type="InterPro" id="IPR003615">
    <property type="entry name" value="HNH_nuc"/>
</dbReference>
<feature type="compositionally biased region" description="Acidic residues" evidence="1">
    <location>
        <begin position="138"/>
        <end position="147"/>
    </location>
</feature>
<evidence type="ECO:0000313" key="3">
    <source>
        <dbReference type="EMBL" id="GMG27079.1"/>
    </source>
</evidence>
<accession>A0AAN5BVT8</accession>
<dbReference type="Pfam" id="PF13391">
    <property type="entry name" value="HNH_2"/>
    <property type="match status" value="1"/>
</dbReference>
<feature type="region of interest" description="Disordered" evidence="1">
    <location>
        <begin position="131"/>
        <end position="172"/>
    </location>
</feature>
<reference evidence="3" key="1">
    <citation type="submission" date="2023-04" db="EMBL/GenBank/DDBJ databases">
        <title>Aspergillus oryzae NBRC 4228.</title>
        <authorList>
            <person name="Ichikawa N."/>
            <person name="Sato H."/>
            <person name="Tonouchi N."/>
        </authorList>
    </citation>
    <scope>NUCLEOTIDE SEQUENCE</scope>
    <source>
        <strain evidence="3">NBRC 4228</strain>
    </source>
</reference>